<feature type="compositionally biased region" description="Low complexity" evidence="1">
    <location>
        <begin position="250"/>
        <end position="259"/>
    </location>
</feature>
<dbReference type="FunCoup" id="H0X8R0">
    <property type="interactions" value="184"/>
</dbReference>
<dbReference type="AlphaFoldDB" id="H0X8R0"/>
<dbReference type="EMBL" id="AAQR03125767">
    <property type="status" value="NOT_ANNOTATED_CDS"/>
    <property type="molecule type" value="Genomic_DNA"/>
</dbReference>
<protein>
    <submittedName>
        <fullName evidence="3">Chromosome 3 open reading frame 20</fullName>
    </submittedName>
</protein>
<sequence length="893" mass="99285">MSFLKSNQELYLQYTATAPKLLASISKLLILCRNAGISIPKGIRNIFEFTWEELITDPAVPTPSDIAGLEVSFGSPPVVVVEPSPMQVQMLKKPPPALPLPVLSSGPAKYSTVSPTHAHHGQETLHKFQRQSIHLLTELLSLKMKAMVESVSAGANPLDITRRFVEASQLLHVNAKEMAFDCLIGTVGRSGYSPGQIGKESSLNISAMGVNSPYQLIYQSSTACLSFSLSTGREPRKKAGKSKFADEASTPPTTRGPGTSVDSNELSDPCPEAREKLQELCRHIEVERITGKWKNSSCPMVLRNYKAKMPSHLMLVNKGESHAERGAQTSASTIHQASTHHLHSNRQSQEWKMSRKTFKLHYTFFDGSSFVYYPSGNIAMCQIPTCCRGRNITCLFSDTSAAFLALFNGEGQGCVHYNLKTCCPYVLVLDDEGGTTNDQKGYVVHKWNWTSKTETLLSLEYKVNEQMKLKVLGQDSIVVTFTSLNETVTVPITANNCPHRMSHEKRLPRGISSIDEKVSKMSRALAEIKKRFQKTVTQFMNSVLLASETGLLTIEYPIGKEEAESGRLKVKSGAPPERISKMTSGDSPLRSQSARQESSLTEMFKEETESAPVSPVRKKAIRILTKPRVVIRGKAPKTHSPTRWAASPSDCPLVLRRLVRKEDTRAGCKCIVKPPLVSDVELERFLMAPRDPSQVLVFGIISSKAPNQTAQLQWLLDLLYSHRQQGRASPCIQCQHDPYRLLRYDLHSPLQEAPPLMVKKFSVVQGMILMFAGGKLLFGGRVLNGYGFSKKNLLKQIFRARQDCKMGYFLPDNYKFSMSASTQSLANTEPIKVATSEDAQGSFSSVVLGDKVEKEYSPEAEKGKEPEEEQIPVNRTRRGSRRSINWKRLNTKK</sequence>
<feature type="region of interest" description="Disordered" evidence="1">
    <location>
        <begin position="855"/>
        <end position="893"/>
    </location>
</feature>
<dbReference type="Pfam" id="PF14977">
    <property type="entry name" value="FAM194"/>
    <property type="match status" value="1"/>
</dbReference>
<feature type="region of interest" description="Disordered" evidence="1">
    <location>
        <begin position="233"/>
        <end position="269"/>
    </location>
</feature>
<dbReference type="GO" id="GO:0005737">
    <property type="term" value="C:cytoplasm"/>
    <property type="evidence" value="ECO:0007669"/>
    <property type="project" value="Ensembl"/>
</dbReference>
<dbReference type="GeneTree" id="ENSGT00940000153655"/>
<reference evidence="3" key="2">
    <citation type="submission" date="2025-08" db="UniProtKB">
        <authorList>
            <consortium name="Ensembl"/>
        </authorList>
    </citation>
    <scope>IDENTIFICATION</scope>
</reference>
<feature type="compositionally biased region" description="Polar residues" evidence="1">
    <location>
        <begin position="327"/>
        <end position="337"/>
    </location>
</feature>
<dbReference type="InterPro" id="IPR029281">
    <property type="entry name" value="FAM194_C"/>
</dbReference>
<evidence type="ECO:0000313" key="3">
    <source>
        <dbReference type="Ensembl" id="ENSOGAP00000011894.2"/>
    </source>
</evidence>
<name>H0X8R0_OTOGA</name>
<dbReference type="STRING" id="30611.ENSOGAP00000011894"/>
<dbReference type="PANTHER" id="PTHR23093:SF20">
    <property type="entry name" value="SIMILAR TO CHROMOSOME 3 OPEN READING FRAME 20"/>
    <property type="match status" value="1"/>
</dbReference>
<dbReference type="PANTHER" id="PTHR23093">
    <property type="entry name" value="SIMILAR TO CHROMOSOME 3 OPEN READING FRAME 20"/>
    <property type="match status" value="1"/>
</dbReference>
<dbReference type="EMBL" id="AAQR03125763">
    <property type="status" value="NOT_ANNOTATED_CDS"/>
    <property type="molecule type" value="Genomic_DNA"/>
</dbReference>
<dbReference type="EMBL" id="AAQR03125768">
    <property type="status" value="NOT_ANNOTATED_CDS"/>
    <property type="molecule type" value="Genomic_DNA"/>
</dbReference>
<dbReference type="InParanoid" id="H0X8R0"/>
<dbReference type="OMA" id="QEMCRHI"/>
<feature type="compositionally biased region" description="Polar residues" evidence="1">
    <location>
        <begin position="581"/>
        <end position="601"/>
    </location>
</feature>
<dbReference type="eggNOG" id="KOG4106">
    <property type="taxonomic scope" value="Eukaryota"/>
</dbReference>
<dbReference type="EMBL" id="AAQR03125766">
    <property type="status" value="NOT_ANNOTATED_CDS"/>
    <property type="molecule type" value="Genomic_DNA"/>
</dbReference>
<feature type="compositionally biased region" description="Basic residues" evidence="1">
    <location>
        <begin position="875"/>
        <end position="893"/>
    </location>
</feature>
<dbReference type="HOGENOM" id="CLU_015383_0_0_1"/>
<keyword evidence="4" id="KW-1185">Reference proteome</keyword>
<organism evidence="3 4">
    <name type="scientific">Otolemur garnettii</name>
    <name type="common">Small-eared galago</name>
    <name type="synonym">Garnett's greater bushbaby</name>
    <dbReference type="NCBI Taxonomy" id="30611"/>
    <lineage>
        <taxon>Eukaryota</taxon>
        <taxon>Metazoa</taxon>
        <taxon>Chordata</taxon>
        <taxon>Craniata</taxon>
        <taxon>Vertebrata</taxon>
        <taxon>Euteleostomi</taxon>
        <taxon>Mammalia</taxon>
        <taxon>Eutheria</taxon>
        <taxon>Euarchontoglires</taxon>
        <taxon>Primates</taxon>
        <taxon>Strepsirrhini</taxon>
        <taxon>Lorisiformes</taxon>
        <taxon>Galagidae</taxon>
        <taxon>Otolemur</taxon>
    </lineage>
</organism>
<feature type="compositionally biased region" description="Basic and acidic residues" evidence="1">
    <location>
        <begin position="855"/>
        <end position="865"/>
    </location>
</feature>
<evidence type="ECO:0000256" key="1">
    <source>
        <dbReference type="SAM" id="MobiDB-lite"/>
    </source>
</evidence>
<reference evidence="3" key="3">
    <citation type="submission" date="2025-09" db="UniProtKB">
        <authorList>
            <consortium name="Ensembl"/>
        </authorList>
    </citation>
    <scope>IDENTIFICATION</scope>
</reference>
<reference evidence="4" key="1">
    <citation type="submission" date="2011-03" db="EMBL/GenBank/DDBJ databases">
        <title>Version 3 of the genome sequence of Otolemur garnettii (Bushbaby).</title>
        <authorList>
            <consortium name="The Broad Institute Genome Sequencing Platform"/>
            <person name="Di Palma F."/>
            <person name="Johnson J."/>
            <person name="Lander E.S."/>
            <person name="Lindblad-Toh K."/>
            <person name="Jaffe D.B."/>
            <person name="Gnerre S."/>
            <person name="MacCallum I."/>
            <person name="Przybylski D."/>
            <person name="Ribeiro F.J."/>
            <person name="Burton J.N."/>
            <person name="Walker B.J."/>
            <person name="Sharpe T."/>
            <person name="Hall G."/>
        </authorList>
    </citation>
    <scope>NUCLEOTIDE SEQUENCE [LARGE SCALE GENOMIC DNA]</scope>
</reference>
<feature type="region of interest" description="Disordered" evidence="1">
    <location>
        <begin position="321"/>
        <end position="348"/>
    </location>
</feature>
<dbReference type="Proteomes" id="UP000005225">
    <property type="component" value="Unassembled WGS sequence"/>
</dbReference>
<dbReference type="EMBL" id="AAQR03125765">
    <property type="status" value="NOT_ANNOTATED_CDS"/>
    <property type="molecule type" value="Genomic_DNA"/>
</dbReference>
<feature type="region of interest" description="Disordered" evidence="1">
    <location>
        <begin position="564"/>
        <end position="611"/>
    </location>
</feature>
<evidence type="ECO:0000313" key="4">
    <source>
        <dbReference type="Proteomes" id="UP000005225"/>
    </source>
</evidence>
<proteinExistence type="predicted"/>
<dbReference type="EMBL" id="AAQR03125764">
    <property type="status" value="NOT_ANNOTATED_CDS"/>
    <property type="molecule type" value="Genomic_DNA"/>
</dbReference>
<evidence type="ECO:0000259" key="2">
    <source>
        <dbReference type="Pfam" id="PF14977"/>
    </source>
</evidence>
<dbReference type="Ensembl" id="ENSOGAT00000013276.2">
    <property type="protein sequence ID" value="ENSOGAP00000011894.2"/>
    <property type="gene ID" value="ENSOGAG00000013270.2"/>
</dbReference>
<feature type="domain" description="FAM194 C-terminal" evidence="2">
    <location>
        <begin position="347"/>
        <end position="550"/>
    </location>
</feature>
<accession>H0X8R0</accession>
<gene>
    <name evidence="3" type="primary">CUNH3orf20</name>
</gene>